<dbReference type="GO" id="GO:0005634">
    <property type="term" value="C:nucleus"/>
    <property type="evidence" value="ECO:0007669"/>
    <property type="project" value="TreeGrafter"/>
</dbReference>
<protein>
    <submittedName>
        <fullName evidence="4">Uncharacterized protein</fullName>
    </submittedName>
</protein>
<dbReference type="InParanoid" id="A0A1X7SZD0"/>
<evidence type="ECO:0000256" key="1">
    <source>
        <dbReference type="ARBA" id="ARBA00005776"/>
    </source>
</evidence>
<reference evidence="4" key="1">
    <citation type="submission" date="2017-05" db="UniProtKB">
        <authorList>
            <consortium name="EnsemblMetazoa"/>
        </authorList>
    </citation>
    <scope>IDENTIFICATION</scope>
</reference>
<dbReference type="GO" id="GO:0006203">
    <property type="term" value="P:dGTP catabolic process"/>
    <property type="evidence" value="ECO:0007669"/>
    <property type="project" value="TreeGrafter"/>
</dbReference>
<organism evidence="4">
    <name type="scientific">Amphimedon queenslandica</name>
    <name type="common">Sponge</name>
    <dbReference type="NCBI Taxonomy" id="400682"/>
    <lineage>
        <taxon>Eukaryota</taxon>
        <taxon>Metazoa</taxon>
        <taxon>Porifera</taxon>
        <taxon>Demospongiae</taxon>
        <taxon>Heteroscleromorpha</taxon>
        <taxon>Haplosclerida</taxon>
        <taxon>Niphatidae</taxon>
        <taxon>Amphimedon</taxon>
    </lineage>
</organism>
<dbReference type="CDD" id="cd00077">
    <property type="entry name" value="HDc"/>
    <property type="match status" value="1"/>
</dbReference>
<dbReference type="InterPro" id="IPR050135">
    <property type="entry name" value="dGTPase-like"/>
</dbReference>
<dbReference type="PANTHER" id="PTHR11373">
    <property type="entry name" value="DEOXYNUCLEOSIDE TRIPHOSPHATE TRIPHOSPHOHYDROLASE"/>
    <property type="match status" value="1"/>
</dbReference>
<dbReference type="OrthoDB" id="9991235at2759"/>
<dbReference type="EnsemblMetazoa" id="Aqu2.1.07290_001">
    <property type="protein sequence ID" value="Aqu2.1.07290_001"/>
    <property type="gene ID" value="Aqu2.1.07290"/>
</dbReference>
<feature type="coiled-coil region" evidence="2">
    <location>
        <begin position="2"/>
        <end position="50"/>
    </location>
</feature>
<keyword evidence="2" id="KW-0175">Coiled coil</keyword>
<evidence type="ECO:0000256" key="2">
    <source>
        <dbReference type="SAM" id="Coils"/>
    </source>
</evidence>
<dbReference type="Gene3D" id="1.10.3210.10">
    <property type="entry name" value="Hypothetical protein af1432"/>
    <property type="match status" value="1"/>
</dbReference>
<dbReference type="SUPFAM" id="SSF109604">
    <property type="entry name" value="HD-domain/PDEase-like"/>
    <property type="match status" value="1"/>
</dbReference>
<dbReference type="InterPro" id="IPR003607">
    <property type="entry name" value="HD/PDEase_dom"/>
</dbReference>
<proteinExistence type="inferred from homology"/>
<dbReference type="GO" id="GO:0008832">
    <property type="term" value="F:dGTPase activity"/>
    <property type="evidence" value="ECO:0007669"/>
    <property type="project" value="TreeGrafter"/>
</dbReference>
<sequence length="570" mass="66443">KLSVAEKMMDQLQKELKQKDQIMQQEQASLAESKREIELLQEKITAMNLQQIEKDKQVQEKEETLMLEIENLTRSKDNLIFEDDIYGDIIIDNPLILKIIKTHQFQRLKNIKKLGELDSTSTKIKILKFYMNVNVGYIFQNIQKSTYSRLQHSIGMYYLAGKYVKQLQRKQPDQDITESDVLCVQIAALCYNLGHGPFSHIFGLFLKEVFPNGNKPWEKVSEASVMMFDHMIEENNEVKNLLEEFLDNYEEDIAFIKELIHGTLAYKEKKGKRKGKEFLHEIVVNKTSGLDVCMIDYTIHDAAVLGMNISFEWRAFLSKVVVMKCENDERHLFFPQDDFETYNNLFRTRYTLHRELYYLRKNRIVAVIIKRILIKLNRKPIIRDGDRLVTISEATKSMSAFTQLDDSVLASYDDDPEVQALLNCLGSKKSIGQIGFIIQTSDWHKERIRKHIIQNTKSCNIADQLVIDPIKNGYENHESLTQYYYTSDGRTGQWTHEWAKPPPTAYPTPLRIFLVSGDIKLIHEVQQVLRELQANERLNGETYSDKDNHNLMRPLKTTEAKALEAQDTDK</sequence>
<accession>A0A1X7SZD0</accession>
<evidence type="ECO:0000313" key="4">
    <source>
        <dbReference type="EnsemblMetazoa" id="Aqu2.1.07290_001"/>
    </source>
</evidence>
<evidence type="ECO:0000256" key="3">
    <source>
        <dbReference type="SAM" id="MobiDB-lite"/>
    </source>
</evidence>
<dbReference type="eggNOG" id="KOG2681">
    <property type="taxonomic scope" value="Eukaryota"/>
</dbReference>
<feature type="region of interest" description="Disordered" evidence="3">
    <location>
        <begin position="540"/>
        <end position="570"/>
    </location>
</feature>
<comment type="similarity">
    <text evidence="1">Belongs to the SAMHD1 family.</text>
</comment>
<dbReference type="PANTHER" id="PTHR11373:SF4">
    <property type="entry name" value="DEOXYNUCLEOSIDE TRIPHOSPHATE TRIPHOSPHOHYDROLASE SAMHD1"/>
    <property type="match status" value="1"/>
</dbReference>
<dbReference type="AlphaFoldDB" id="A0A1X7SZD0"/>
<feature type="compositionally biased region" description="Basic and acidic residues" evidence="3">
    <location>
        <begin position="543"/>
        <end position="570"/>
    </location>
</feature>
<name>A0A1X7SZD0_AMPQE</name>